<organism evidence="1 2">
    <name type="scientific">Galerina marginata (strain CBS 339.88)</name>
    <dbReference type="NCBI Taxonomy" id="685588"/>
    <lineage>
        <taxon>Eukaryota</taxon>
        <taxon>Fungi</taxon>
        <taxon>Dikarya</taxon>
        <taxon>Basidiomycota</taxon>
        <taxon>Agaricomycotina</taxon>
        <taxon>Agaricomycetes</taxon>
        <taxon>Agaricomycetidae</taxon>
        <taxon>Agaricales</taxon>
        <taxon>Agaricineae</taxon>
        <taxon>Strophariaceae</taxon>
        <taxon>Galerina</taxon>
    </lineage>
</organism>
<evidence type="ECO:0000313" key="1">
    <source>
        <dbReference type="EMBL" id="KDR70422.1"/>
    </source>
</evidence>
<dbReference type="Gene3D" id="3.80.10.10">
    <property type="entry name" value="Ribonuclease Inhibitor"/>
    <property type="match status" value="1"/>
</dbReference>
<reference evidence="2" key="1">
    <citation type="journal article" date="2014" name="Proc. Natl. Acad. Sci. U.S.A.">
        <title>Extensive sampling of basidiomycete genomes demonstrates inadequacy of the white-rot/brown-rot paradigm for wood decay fungi.</title>
        <authorList>
            <person name="Riley R."/>
            <person name="Salamov A.A."/>
            <person name="Brown D.W."/>
            <person name="Nagy L.G."/>
            <person name="Floudas D."/>
            <person name="Held B.W."/>
            <person name="Levasseur A."/>
            <person name="Lombard V."/>
            <person name="Morin E."/>
            <person name="Otillar R."/>
            <person name="Lindquist E.A."/>
            <person name="Sun H."/>
            <person name="LaButti K.M."/>
            <person name="Schmutz J."/>
            <person name="Jabbour D."/>
            <person name="Luo H."/>
            <person name="Baker S.E."/>
            <person name="Pisabarro A.G."/>
            <person name="Walton J.D."/>
            <person name="Blanchette R.A."/>
            <person name="Henrissat B."/>
            <person name="Martin F."/>
            <person name="Cullen D."/>
            <person name="Hibbett D.S."/>
            <person name="Grigoriev I.V."/>
        </authorList>
    </citation>
    <scope>NUCLEOTIDE SEQUENCE [LARGE SCALE GENOMIC DNA]</scope>
    <source>
        <strain evidence="2">CBS 339.88</strain>
    </source>
</reference>
<sequence length="516" mass="59189">MTTQPSKLDEDLLWQTFSFVTNMGEESDEKFPVLVTLRNSSQVCSTWRNLILSTSSWWARNLNLRLLNQKSNDWRNEVLRRTGEALLHITGPVRRENVQFVEAILTEHWARIQVLRLYASHSIDLLQYIQQPAPFLEVFKIPEMYTSRDEQRLANPQFRLFDNSAPSLQCFYAFTRAFATFVHAPFLSQLRRLRLWGTDLTPRQLLDVLGTIRSLEELDGGQIIEGTDDTNFLPLVSLPRLRHISLDGENVRVWLAVVSNIVPAQKCVLLATLLHQDELLQLTDLASTLQTLSRYSHRQFESESATGLSLHLYKRGFKLQHRHIAPARIPNLLSFCLIADSALSTHMVSTILKLLATCNFSVANSLDLKLEQLEGILDLADPSLGQLLFSLPSVETLMTHFPTFKLLLDLPATHANVLISLRKINYQFLEATPELMAFLHWRKRVGYPIKVLDVTTYTVYDEQNRDFRILDTLPGLKVTWKVEEEMMEYLCGSGNPEILNFPPVVSPNEWLGFESE</sequence>
<dbReference type="AlphaFoldDB" id="A0A067SKA0"/>
<gene>
    <name evidence="1" type="ORF">GALMADRAFT_159902</name>
</gene>
<protein>
    <recommendedName>
        <fullName evidence="3">F-box domain-containing protein</fullName>
    </recommendedName>
</protein>
<dbReference type="EMBL" id="KL142397">
    <property type="protein sequence ID" value="KDR70422.1"/>
    <property type="molecule type" value="Genomic_DNA"/>
</dbReference>
<dbReference type="InterPro" id="IPR032675">
    <property type="entry name" value="LRR_dom_sf"/>
</dbReference>
<dbReference type="OrthoDB" id="3030276at2759"/>
<name>A0A067SKA0_GALM3</name>
<evidence type="ECO:0000313" key="2">
    <source>
        <dbReference type="Proteomes" id="UP000027222"/>
    </source>
</evidence>
<proteinExistence type="predicted"/>
<dbReference type="HOGENOM" id="CLU_030662_0_0_1"/>
<accession>A0A067SKA0</accession>
<dbReference type="Proteomes" id="UP000027222">
    <property type="component" value="Unassembled WGS sequence"/>
</dbReference>
<keyword evidence="2" id="KW-1185">Reference proteome</keyword>
<evidence type="ECO:0008006" key="3">
    <source>
        <dbReference type="Google" id="ProtNLM"/>
    </source>
</evidence>